<evidence type="ECO:0000256" key="1">
    <source>
        <dbReference type="SAM" id="MobiDB-lite"/>
    </source>
</evidence>
<reference evidence="2" key="2">
    <citation type="journal article" date="2024" name="Plant">
        <title>Genomic evolution and insights into agronomic trait innovations of Sesamum species.</title>
        <authorList>
            <person name="Miao H."/>
            <person name="Wang L."/>
            <person name="Qu L."/>
            <person name="Liu H."/>
            <person name="Sun Y."/>
            <person name="Le M."/>
            <person name="Wang Q."/>
            <person name="Wei S."/>
            <person name="Zheng Y."/>
            <person name="Lin W."/>
            <person name="Duan Y."/>
            <person name="Cao H."/>
            <person name="Xiong S."/>
            <person name="Wang X."/>
            <person name="Wei L."/>
            <person name="Li C."/>
            <person name="Ma Q."/>
            <person name="Ju M."/>
            <person name="Zhao R."/>
            <person name="Li G."/>
            <person name="Mu C."/>
            <person name="Tian Q."/>
            <person name="Mei H."/>
            <person name="Zhang T."/>
            <person name="Gao T."/>
            <person name="Zhang H."/>
        </authorList>
    </citation>
    <scope>NUCLEOTIDE SEQUENCE</scope>
    <source>
        <strain evidence="2">KEN1</strain>
    </source>
</reference>
<dbReference type="AlphaFoldDB" id="A0AAW2XG70"/>
<evidence type="ECO:0000313" key="2">
    <source>
        <dbReference type="EMBL" id="KAL0451181.1"/>
    </source>
</evidence>
<protein>
    <submittedName>
        <fullName evidence="2">Uncharacterized protein</fullName>
    </submittedName>
</protein>
<organism evidence="2">
    <name type="scientific">Sesamum latifolium</name>
    <dbReference type="NCBI Taxonomy" id="2727402"/>
    <lineage>
        <taxon>Eukaryota</taxon>
        <taxon>Viridiplantae</taxon>
        <taxon>Streptophyta</taxon>
        <taxon>Embryophyta</taxon>
        <taxon>Tracheophyta</taxon>
        <taxon>Spermatophyta</taxon>
        <taxon>Magnoliopsida</taxon>
        <taxon>eudicotyledons</taxon>
        <taxon>Gunneridae</taxon>
        <taxon>Pentapetalae</taxon>
        <taxon>asterids</taxon>
        <taxon>lamiids</taxon>
        <taxon>Lamiales</taxon>
        <taxon>Pedaliaceae</taxon>
        <taxon>Sesamum</taxon>
    </lineage>
</organism>
<sequence>METAEFSPCRSLIAEPATSHLRPGIQRSGIQRPGIQQPGTSDLVSSDPDQRPGIQRPGPETWYPVTRTRGLVSSDLVFSNPEPATWYPATQNQQLGPETWYPATRTRDLVSSDPDQRLGIQRPGLPRPASWRAPFLVYPMDLSFSLSFKAIQLLKKLILN</sequence>
<gene>
    <name evidence="2" type="ORF">Slati_1096200</name>
</gene>
<proteinExistence type="predicted"/>
<feature type="region of interest" description="Disordered" evidence="1">
    <location>
        <begin position="1"/>
        <end position="65"/>
    </location>
</feature>
<dbReference type="EMBL" id="JACGWN010000004">
    <property type="protein sequence ID" value="KAL0451181.1"/>
    <property type="molecule type" value="Genomic_DNA"/>
</dbReference>
<name>A0AAW2XG70_9LAMI</name>
<accession>A0AAW2XG70</accession>
<comment type="caution">
    <text evidence="2">The sequence shown here is derived from an EMBL/GenBank/DDBJ whole genome shotgun (WGS) entry which is preliminary data.</text>
</comment>
<reference evidence="2" key="1">
    <citation type="submission" date="2020-06" db="EMBL/GenBank/DDBJ databases">
        <authorList>
            <person name="Li T."/>
            <person name="Hu X."/>
            <person name="Zhang T."/>
            <person name="Song X."/>
            <person name="Zhang H."/>
            <person name="Dai N."/>
            <person name="Sheng W."/>
            <person name="Hou X."/>
            <person name="Wei L."/>
        </authorList>
    </citation>
    <scope>NUCLEOTIDE SEQUENCE</scope>
    <source>
        <strain evidence="2">KEN1</strain>
        <tissue evidence="2">Leaf</tissue>
    </source>
</reference>